<dbReference type="InterPro" id="IPR014777">
    <property type="entry name" value="4pyrrole_Mease_sub1"/>
</dbReference>
<evidence type="ECO:0000259" key="8">
    <source>
        <dbReference type="Pfam" id="PF02602"/>
    </source>
</evidence>
<dbReference type="SUPFAM" id="SSF69618">
    <property type="entry name" value="HemD-like"/>
    <property type="match status" value="1"/>
</dbReference>
<evidence type="ECO:0000256" key="4">
    <source>
        <dbReference type="ARBA" id="ARBA00022691"/>
    </source>
</evidence>
<name>A0A0J9BVP6_9FIRM</name>
<comment type="caution">
    <text evidence="9">The sequence shown here is derived from an EMBL/GenBank/DDBJ whole genome shotgun (WGS) entry which is preliminary data.</text>
</comment>
<evidence type="ECO:0000256" key="5">
    <source>
        <dbReference type="ARBA" id="ARBA00023244"/>
    </source>
</evidence>
<dbReference type="PANTHER" id="PTHR45790">
    <property type="entry name" value="SIROHEME SYNTHASE-RELATED"/>
    <property type="match status" value="1"/>
</dbReference>
<dbReference type="InterPro" id="IPR003043">
    <property type="entry name" value="Uropor_MeTrfase_CS"/>
</dbReference>
<dbReference type="Pfam" id="PF02602">
    <property type="entry name" value="HEM4"/>
    <property type="match status" value="1"/>
</dbReference>
<keyword evidence="5" id="KW-0627">Porphyrin biosynthesis</keyword>
<dbReference type="NCBIfam" id="NF004790">
    <property type="entry name" value="PRK06136.1"/>
    <property type="match status" value="1"/>
</dbReference>
<dbReference type="Gene3D" id="3.40.1010.10">
    <property type="entry name" value="Cobalt-precorrin-4 Transmethylase, Domain 1"/>
    <property type="match status" value="1"/>
</dbReference>
<dbReference type="SUPFAM" id="SSF53790">
    <property type="entry name" value="Tetrapyrrole methylase"/>
    <property type="match status" value="1"/>
</dbReference>
<evidence type="ECO:0000256" key="3">
    <source>
        <dbReference type="ARBA" id="ARBA00022679"/>
    </source>
</evidence>
<comment type="similarity">
    <text evidence="6">Belongs to the precorrin methyltransferase family.</text>
</comment>
<sequence length="517" mass="55360">MKKQGIVYLVGAGPGDPGLMTIKGRELLASCDAVVYDHLASEHFLGWVPGTCRKLYVGKQAGRHSMKQEEINELLVTLALSGLTVVRLKGGDPFVFGRGGEEILALEAHKIPYVVVPGVTSAVAVPECAGIPVTHRAVSRSFHVITGHMREGGECLPPDFENYGSLPGTLVFLMGLGQLPAITQRLITGGKSPDTPAAVIERGTLPGQRVVRAALSRLHDAVQREGIRTPAVIVVGETAAYDMKCSALRPLSGIRVGITGTEQFAGRLTRALEAQGAQVSWVLDMKVISHAESAPMKDAYKNLEQYTWIVFTSANGVRLFFLGLRAAGRDYRSLGHVKFAVIGEGTGRELERYGFQEDYMPDSYCAEALGQGLCGILTPADRLLIARSKGGSPVLTRLLGQAGILFDDIPLYEVKGSSVNDSSVNNSPANDSPADKTETLDYLTFASASGVRAYFERMDSIGMPSWLPDAKMVCIGDITARELERSGHKAHITASSYHIGGLVQAIIDHAALSSSKS</sequence>
<dbReference type="InterPro" id="IPR036108">
    <property type="entry name" value="4pyrrol_syn_uPrphyn_synt_sf"/>
</dbReference>
<dbReference type="NCBIfam" id="TIGR01469">
    <property type="entry name" value="cobA_cysG_Cterm"/>
    <property type="match status" value="1"/>
</dbReference>
<keyword evidence="2 6" id="KW-0489">Methyltransferase</keyword>
<proteinExistence type="inferred from homology"/>
<feature type="domain" description="Tetrapyrrole methylase" evidence="7">
    <location>
        <begin position="7"/>
        <end position="218"/>
    </location>
</feature>
<dbReference type="FunFam" id="3.30.950.10:FF:000001">
    <property type="entry name" value="Siroheme synthase"/>
    <property type="match status" value="1"/>
</dbReference>
<dbReference type="FunFam" id="3.40.1010.10:FF:000001">
    <property type="entry name" value="Siroheme synthase"/>
    <property type="match status" value="1"/>
</dbReference>
<dbReference type="GO" id="GO:0004852">
    <property type="term" value="F:uroporphyrinogen-III synthase activity"/>
    <property type="evidence" value="ECO:0007669"/>
    <property type="project" value="InterPro"/>
</dbReference>
<keyword evidence="3 6" id="KW-0808">Transferase</keyword>
<dbReference type="PATRIC" id="fig|742734.4.peg.3948"/>
<evidence type="ECO:0000256" key="6">
    <source>
        <dbReference type="RuleBase" id="RU003960"/>
    </source>
</evidence>
<evidence type="ECO:0000256" key="2">
    <source>
        <dbReference type="ARBA" id="ARBA00022603"/>
    </source>
</evidence>
<dbReference type="Gene3D" id="3.30.950.10">
    <property type="entry name" value="Methyltransferase, Cobalt-precorrin-4 Transmethylase, Domain 2"/>
    <property type="match status" value="1"/>
</dbReference>
<dbReference type="EC" id="2.1.1.107" evidence="1"/>
<dbReference type="PROSITE" id="PS00839">
    <property type="entry name" value="SUMT_1"/>
    <property type="match status" value="1"/>
</dbReference>
<reference evidence="9 10" key="1">
    <citation type="submission" date="2011-04" db="EMBL/GenBank/DDBJ databases">
        <title>The Genome Sequence of Clostridium citroniae WAL-19142.</title>
        <authorList>
            <consortium name="The Broad Institute Genome Sequencing Platform"/>
            <person name="Earl A."/>
            <person name="Ward D."/>
            <person name="Feldgarden M."/>
            <person name="Gevers D."/>
            <person name="Warren Y.A."/>
            <person name="Tyrrell K.L."/>
            <person name="Citron D.M."/>
            <person name="Goldstein E.J."/>
            <person name="Daigneault M."/>
            <person name="Allen-Vercoe E."/>
            <person name="Young S.K."/>
            <person name="Zeng Q."/>
            <person name="Gargeya S."/>
            <person name="Fitzgerald M."/>
            <person name="Haas B."/>
            <person name="Abouelleil A."/>
            <person name="Alvarado L."/>
            <person name="Arachchi H.M."/>
            <person name="Berlin A."/>
            <person name="Brown A."/>
            <person name="Chapman S.B."/>
            <person name="Chen Z."/>
            <person name="Dunbar C."/>
            <person name="Freedman E."/>
            <person name="Gearin G."/>
            <person name="Gellesch M."/>
            <person name="Goldberg J."/>
            <person name="Griggs A."/>
            <person name="Gujja S."/>
            <person name="Heilman E.R."/>
            <person name="Heiman D."/>
            <person name="Howarth C."/>
            <person name="Larson L."/>
            <person name="Lui A."/>
            <person name="MacDonald P.J."/>
            <person name="Mehta T."/>
            <person name="Montmayeur A."/>
            <person name="Murphy C."/>
            <person name="Neiman D."/>
            <person name="Pearson M."/>
            <person name="Priest M."/>
            <person name="Roberts A."/>
            <person name="Saif S."/>
            <person name="Shea T."/>
            <person name="Shenoy N."/>
            <person name="Sisk P."/>
            <person name="Stolte C."/>
            <person name="Sykes S."/>
            <person name="White J."/>
            <person name="Yandava C."/>
            <person name="Wortman J."/>
            <person name="Nusbaum C."/>
            <person name="Birren B."/>
        </authorList>
    </citation>
    <scope>NUCLEOTIDE SEQUENCE [LARGE SCALE GENOMIC DNA]</scope>
    <source>
        <strain evidence="9 10">WAL-19142</strain>
    </source>
</reference>
<dbReference type="InterPro" id="IPR003754">
    <property type="entry name" value="4pyrrol_synth_uPrphyn_synth"/>
</dbReference>
<evidence type="ECO:0000256" key="1">
    <source>
        <dbReference type="ARBA" id="ARBA00012162"/>
    </source>
</evidence>
<protein>
    <recommendedName>
        <fullName evidence="1">uroporphyrinogen-III C-methyltransferase</fullName>
        <ecNumber evidence="1">2.1.1.107</ecNumber>
    </recommendedName>
</protein>
<dbReference type="Pfam" id="PF00590">
    <property type="entry name" value="TP_methylase"/>
    <property type="match status" value="1"/>
</dbReference>
<dbReference type="Proteomes" id="UP000037392">
    <property type="component" value="Unassembled WGS sequence"/>
</dbReference>
<dbReference type="InterPro" id="IPR050161">
    <property type="entry name" value="Siro_Cobalamin_biosynth"/>
</dbReference>
<dbReference type="CDD" id="cd06578">
    <property type="entry name" value="HemD"/>
    <property type="match status" value="1"/>
</dbReference>
<dbReference type="EMBL" id="ADLK01000028">
    <property type="protein sequence ID" value="KMW17027.1"/>
    <property type="molecule type" value="Genomic_DNA"/>
</dbReference>
<evidence type="ECO:0000259" key="7">
    <source>
        <dbReference type="Pfam" id="PF00590"/>
    </source>
</evidence>
<dbReference type="OrthoDB" id="9815856at2"/>
<dbReference type="GO" id="GO:0019354">
    <property type="term" value="P:siroheme biosynthetic process"/>
    <property type="evidence" value="ECO:0007669"/>
    <property type="project" value="InterPro"/>
</dbReference>
<keyword evidence="4" id="KW-0949">S-adenosyl-L-methionine</keyword>
<dbReference type="Gene3D" id="3.40.50.10090">
    <property type="match status" value="2"/>
</dbReference>
<dbReference type="AlphaFoldDB" id="A0A0J9BVP6"/>
<dbReference type="InterPro" id="IPR006366">
    <property type="entry name" value="CobA/CysG_C"/>
</dbReference>
<organism evidence="9 10">
    <name type="scientific">[Clostridium] citroniae WAL-19142</name>
    <dbReference type="NCBI Taxonomy" id="742734"/>
    <lineage>
        <taxon>Bacteria</taxon>
        <taxon>Bacillati</taxon>
        <taxon>Bacillota</taxon>
        <taxon>Clostridia</taxon>
        <taxon>Lachnospirales</taxon>
        <taxon>Lachnospiraceae</taxon>
        <taxon>Enterocloster</taxon>
    </lineage>
</organism>
<dbReference type="PROSITE" id="PS00840">
    <property type="entry name" value="SUMT_2"/>
    <property type="match status" value="1"/>
</dbReference>
<dbReference type="InterPro" id="IPR014776">
    <property type="entry name" value="4pyrrole_Mease_sub2"/>
</dbReference>
<gene>
    <name evidence="9" type="ORF">HMPREF9470_03680</name>
</gene>
<dbReference type="GeneID" id="93162584"/>
<dbReference type="PANTHER" id="PTHR45790:SF3">
    <property type="entry name" value="S-ADENOSYL-L-METHIONINE-DEPENDENT UROPORPHYRINOGEN III METHYLTRANSFERASE, CHLOROPLASTIC"/>
    <property type="match status" value="1"/>
</dbReference>
<evidence type="ECO:0000313" key="9">
    <source>
        <dbReference type="EMBL" id="KMW17027.1"/>
    </source>
</evidence>
<dbReference type="GO" id="GO:0032259">
    <property type="term" value="P:methylation"/>
    <property type="evidence" value="ECO:0007669"/>
    <property type="project" value="UniProtKB-KW"/>
</dbReference>
<dbReference type="InterPro" id="IPR035996">
    <property type="entry name" value="4pyrrol_Methylase_sf"/>
</dbReference>
<dbReference type="RefSeq" id="WP_048930452.1">
    <property type="nucleotide sequence ID" value="NZ_KQ235880.1"/>
</dbReference>
<dbReference type="GO" id="GO:0004851">
    <property type="term" value="F:uroporphyrin-III C-methyltransferase activity"/>
    <property type="evidence" value="ECO:0007669"/>
    <property type="project" value="UniProtKB-EC"/>
</dbReference>
<dbReference type="InterPro" id="IPR000878">
    <property type="entry name" value="4pyrrol_Mease"/>
</dbReference>
<feature type="domain" description="Tetrapyrrole biosynthesis uroporphyrinogen III synthase" evidence="8">
    <location>
        <begin position="268"/>
        <end position="504"/>
    </location>
</feature>
<evidence type="ECO:0000313" key="10">
    <source>
        <dbReference type="Proteomes" id="UP000037392"/>
    </source>
</evidence>
<dbReference type="CDD" id="cd11642">
    <property type="entry name" value="SUMT"/>
    <property type="match status" value="1"/>
</dbReference>
<accession>A0A0J9BVP6</accession>